<name>A0A6A4A7D2_9STRA</name>
<accession>A0A6A4A7D2</accession>
<sequence>MPGWAQRGAAAEFNLVEVANEHVLVAMGDSVVVTDLVSDSPARARRRTGSHWVNAVAGSSCLVARLVPSSAEHRAGGFDVLTLNLTQSEALDLIAVLVQYKEKYVWMELWWPAPCTHPSDR</sequence>
<dbReference type="AlphaFoldDB" id="A0A6A4A7D2"/>
<gene>
    <name evidence="1" type="ORF">PF002_g4318</name>
</gene>
<comment type="caution">
    <text evidence="1">The sequence shown here is derived from an EMBL/GenBank/DDBJ whole genome shotgun (WGS) entry which is preliminary data.</text>
</comment>
<organism evidence="1 2">
    <name type="scientific">Phytophthora fragariae</name>
    <dbReference type="NCBI Taxonomy" id="53985"/>
    <lineage>
        <taxon>Eukaryota</taxon>
        <taxon>Sar</taxon>
        <taxon>Stramenopiles</taxon>
        <taxon>Oomycota</taxon>
        <taxon>Peronosporomycetes</taxon>
        <taxon>Peronosporales</taxon>
        <taxon>Peronosporaceae</taxon>
        <taxon>Phytophthora</taxon>
    </lineage>
</organism>
<evidence type="ECO:0000313" key="1">
    <source>
        <dbReference type="EMBL" id="KAE9251366.1"/>
    </source>
</evidence>
<evidence type="ECO:0000313" key="2">
    <source>
        <dbReference type="Proteomes" id="UP000440367"/>
    </source>
</evidence>
<dbReference type="Proteomes" id="UP000440367">
    <property type="component" value="Unassembled WGS sequence"/>
</dbReference>
<reference evidence="1 2" key="1">
    <citation type="submission" date="2018-08" db="EMBL/GenBank/DDBJ databases">
        <title>Genomic investigation of the strawberry pathogen Phytophthora fragariae indicates pathogenicity is determined by transcriptional variation in three key races.</title>
        <authorList>
            <person name="Adams T.M."/>
            <person name="Armitage A.D."/>
            <person name="Sobczyk M.K."/>
            <person name="Bates H.J."/>
            <person name="Dunwell J.M."/>
            <person name="Nellist C.F."/>
            <person name="Harrison R.J."/>
        </authorList>
    </citation>
    <scope>NUCLEOTIDE SEQUENCE [LARGE SCALE GENOMIC DNA]</scope>
    <source>
        <strain evidence="1 2">BC-1</strain>
    </source>
</reference>
<protein>
    <submittedName>
        <fullName evidence="1">Uncharacterized protein</fullName>
    </submittedName>
</protein>
<proteinExistence type="predicted"/>
<dbReference type="EMBL" id="QXGD01000133">
    <property type="protein sequence ID" value="KAE9251366.1"/>
    <property type="molecule type" value="Genomic_DNA"/>
</dbReference>